<dbReference type="Proteomes" id="UP000789702">
    <property type="component" value="Unassembled WGS sequence"/>
</dbReference>
<protein>
    <submittedName>
        <fullName evidence="1">13857_t:CDS:1</fullName>
    </submittedName>
</protein>
<evidence type="ECO:0000313" key="1">
    <source>
        <dbReference type="EMBL" id="CAG8753774.1"/>
    </source>
</evidence>
<accession>A0ACA9QJB8</accession>
<comment type="caution">
    <text evidence="1">The sequence shown here is derived from an EMBL/GenBank/DDBJ whole genome shotgun (WGS) entry which is preliminary data.</text>
</comment>
<gene>
    <name evidence="1" type="ORF">DHETER_LOCUS14808</name>
</gene>
<feature type="non-terminal residue" evidence="1">
    <location>
        <position position="1"/>
    </location>
</feature>
<proteinExistence type="predicted"/>
<dbReference type="EMBL" id="CAJVPU010047524">
    <property type="protein sequence ID" value="CAG8753774.1"/>
    <property type="molecule type" value="Genomic_DNA"/>
</dbReference>
<feature type="non-terminal residue" evidence="1">
    <location>
        <position position="216"/>
    </location>
</feature>
<keyword evidence="2" id="KW-1185">Reference proteome</keyword>
<name>A0ACA9QJB8_9GLOM</name>
<reference evidence="1" key="1">
    <citation type="submission" date="2021-06" db="EMBL/GenBank/DDBJ databases">
        <authorList>
            <person name="Kallberg Y."/>
            <person name="Tangrot J."/>
            <person name="Rosling A."/>
        </authorList>
    </citation>
    <scope>NUCLEOTIDE SEQUENCE</scope>
    <source>
        <strain evidence="1">IL203A</strain>
    </source>
</reference>
<sequence length="216" mass="24213">DIDSTPNSSSFRRLNRSRSNSMSSFKYRRTDENNYGILKGNGIGTIQEPFIKLKNVFESKEIPTNIGFNIEVKYPMIDEAEDFKLPAYYTELNTFCDKILECVYEYAQPGRKIIFSTFHPETSLMLANKQSCYPVFFLTDCGVTRMADARCNSVQAAIRFAKIAGLSGLVTNSDPIIEAPGLVKVIKNAGLLLFTYGKSNNKTENVQLQERAGVDA</sequence>
<organism evidence="1 2">
    <name type="scientific">Dentiscutata heterogama</name>
    <dbReference type="NCBI Taxonomy" id="1316150"/>
    <lineage>
        <taxon>Eukaryota</taxon>
        <taxon>Fungi</taxon>
        <taxon>Fungi incertae sedis</taxon>
        <taxon>Mucoromycota</taxon>
        <taxon>Glomeromycotina</taxon>
        <taxon>Glomeromycetes</taxon>
        <taxon>Diversisporales</taxon>
        <taxon>Gigasporaceae</taxon>
        <taxon>Dentiscutata</taxon>
    </lineage>
</organism>
<evidence type="ECO:0000313" key="2">
    <source>
        <dbReference type="Proteomes" id="UP000789702"/>
    </source>
</evidence>